<dbReference type="RefSeq" id="WP_013680056.1">
    <property type="nucleotide sequence ID" value="NC_015315.1"/>
</dbReference>
<keyword evidence="2 4" id="KW-0819">tRNA processing</keyword>
<name>F2L0Q5_THEU7</name>
<evidence type="ECO:0000256" key="4">
    <source>
        <dbReference type="HAMAP-Rule" id="MF_00171"/>
    </source>
</evidence>
<dbReference type="InterPro" id="IPR020103">
    <property type="entry name" value="PsdUridine_synth_cat_dom_sf"/>
</dbReference>
<dbReference type="PANTHER" id="PTHR11142:SF0">
    <property type="entry name" value="TRNA PSEUDOURIDINE SYNTHASE-LIKE 1"/>
    <property type="match status" value="1"/>
</dbReference>
<dbReference type="InterPro" id="IPR020097">
    <property type="entry name" value="PsdUridine_synth_TruA_a/b_dom"/>
</dbReference>
<keyword evidence="10" id="KW-1185">Reference proteome</keyword>
<comment type="similarity">
    <text evidence="1 4 7">Belongs to the tRNA pseudouridine synthase TruA family.</text>
</comment>
<dbReference type="GO" id="GO:0031119">
    <property type="term" value="P:tRNA pseudouridine synthesis"/>
    <property type="evidence" value="ECO:0007669"/>
    <property type="project" value="UniProtKB-UniRule"/>
</dbReference>
<dbReference type="Gene3D" id="3.30.70.660">
    <property type="entry name" value="Pseudouridine synthase I, catalytic domain, C-terminal subdomain"/>
    <property type="match status" value="1"/>
</dbReference>
<protein>
    <recommendedName>
        <fullName evidence="4">tRNA pseudouridine synthase A</fullName>
        <ecNumber evidence="4">5.4.99.12</ecNumber>
    </recommendedName>
    <alternativeName>
        <fullName evidence="4">tRNA pseudouridine(38-40) synthase</fullName>
    </alternativeName>
    <alternativeName>
        <fullName evidence="4">tRNA pseudouridylate synthase I</fullName>
    </alternativeName>
    <alternativeName>
        <fullName evidence="4">tRNA-uridine isomerase I</fullName>
    </alternativeName>
</protein>
<comment type="caution">
    <text evidence="4">Lacks conserved residue(s) required for the propagation of feature annotation.</text>
</comment>
<reference key="2">
    <citation type="submission" date="2011-03" db="EMBL/GenBank/DDBJ databases">
        <title>Complete genome sequence of the thermoacidophilic crenarchaeon Thermoproteus uzoniensis 768-20.</title>
        <authorList>
            <person name="Mardanov A.V."/>
            <person name="Gumerov V.M."/>
            <person name="Beletsky A.V."/>
            <person name="Prokofeva M.I."/>
            <person name="Bonch-Osmolovskaya E.A."/>
            <person name="Ravin N.V."/>
            <person name="Skryabin K.G."/>
        </authorList>
    </citation>
    <scope>NUCLEOTIDE SEQUENCE</scope>
    <source>
        <strain>768-20</strain>
    </source>
</reference>
<evidence type="ECO:0000256" key="2">
    <source>
        <dbReference type="ARBA" id="ARBA00022694"/>
    </source>
</evidence>
<accession>F2L0Q5</accession>
<dbReference type="HAMAP" id="MF_00171">
    <property type="entry name" value="TruA"/>
    <property type="match status" value="1"/>
</dbReference>
<dbReference type="Proteomes" id="UP000008138">
    <property type="component" value="Chromosome"/>
</dbReference>
<keyword evidence="3 4" id="KW-0413">Isomerase</keyword>
<reference evidence="9 10" key="1">
    <citation type="journal article" date="2011" name="J. Bacteriol.">
        <title>Complete genome sequence of the thermoacidophilic crenarchaeon Thermoproteus uzoniensis 768-20.</title>
        <authorList>
            <person name="Mardanov A.V."/>
            <person name="Gumerov V.M."/>
            <person name="Beletsky A.V."/>
            <person name="Prokofeva M.I."/>
            <person name="Bonch-Osmolovskaya E.A."/>
            <person name="Ravin N.V."/>
            <person name="Skryabin K.G."/>
        </authorList>
    </citation>
    <scope>NUCLEOTIDE SEQUENCE [LARGE SCALE GENOMIC DNA]</scope>
    <source>
        <strain evidence="9 10">768-20</strain>
    </source>
</reference>
<dbReference type="AlphaFoldDB" id="F2L0Q5"/>
<dbReference type="PANTHER" id="PTHR11142">
    <property type="entry name" value="PSEUDOURIDYLATE SYNTHASE"/>
    <property type="match status" value="1"/>
</dbReference>
<dbReference type="PIRSF" id="PIRSF001430">
    <property type="entry name" value="tRNA_psdUrid_synth"/>
    <property type="match status" value="1"/>
</dbReference>
<dbReference type="EMBL" id="CP002590">
    <property type="protein sequence ID" value="AEA12720.1"/>
    <property type="molecule type" value="Genomic_DNA"/>
</dbReference>
<dbReference type="eggNOG" id="arCOG04449">
    <property type="taxonomic scope" value="Archaea"/>
</dbReference>
<dbReference type="InterPro" id="IPR020095">
    <property type="entry name" value="PsdUridine_synth_TruA_C"/>
</dbReference>
<feature type="active site" description="Nucleophile" evidence="4 5">
    <location>
        <position position="42"/>
    </location>
</feature>
<gene>
    <name evidence="4" type="primary">truA</name>
    <name evidence="9" type="ordered locus">TUZN_1243</name>
</gene>
<dbReference type="GO" id="GO:0160147">
    <property type="term" value="F:tRNA pseudouridine(38-40) synthase activity"/>
    <property type="evidence" value="ECO:0007669"/>
    <property type="project" value="UniProtKB-EC"/>
</dbReference>
<evidence type="ECO:0000256" key="7">
    <source>
        <dbReference type="RuleBase" id="RU003792"/>
    </source>
</evidence>
<dbReference type="InterPro" id="IPR020094">
    <property type="entry name" value="TruA/RsuA/RluB/E/F_N"/>
</dbReference>
<comment type="function">
    <text evidence="4">Formation of pseudouridine at positions 38, 39 and 40 in the anticodon stem and loop of transfer RNAs.</text>
</comment>
<evidence type="ECO:0000313" key="10">
    <source>
        <dbReference type="Proteomes" id="UP000008138"/>
    </source>
</evidence>
<feature type="binding site" evidence="4 6">
    <location>
        <position position="93"/>
    </location>
    <ligand>
        <name>substrate</name>
    </ligand>
</feature>
<evidence type="ECO:0000259" key="8">
    <source>
        <dbReference type="Pfam" id="PF01416"/>
    </source>
</evidence>
<evidence type="ECO:0000256" key="1">
    <source>
        <dbReference type="ARBA" id="ARBA00009375"/>
    </source>
</evidence>
<dbReference type="HOGENOM" id="CLU_014673_4_2_2"/>
<dbReference type="EC" id="5.4.99.12" evidence="4"/>
<dbReference type="OrthoDB" id="25720at2157"/>
<sequence length="250" mass="27836">MIAYLVAYDGSLFYGFTGHERSVEPALARALGPLLGRGSRTDPGVSALGNVVVARSLKPLGQINAELPRGVWVWGYAEVPEGFNPRRARARTYVYFAPYRGEDLGLVREAASLFVGTHDYRNFAKGVRDAVTTIYSIEVEDRGAYIEIAFRGKGFRNKMLRKIVWALLAVGRGVLGIDDVRRLLESGGGGPVPSAPAEGLVLLSIDYGIEFSADRAILTKIYRYFLNKYYIYLSLSRVYEKITEEILKWL</sequence>
<dbReference type="GO" id="GO:0003723">
    <property type="term" value="F:RNA binding"/>
    <property type="evidence" value="ECO:0007669"/>
    <property type="project" value="InterPro"/>
</dbReference>
<proteinExistence type="inferred from homology"/>
<dbReference type="InterPro" id="IPR001406">
    <property type="entry name" value="PsdUridine_synth_TruA"/>
</dbReference>
<dbReference type="GeneID" id="10360771"/>
<evidence type="ECO:0000256" key="5">
    <source>
        <dbReference type="PIRSR" id="PIRSR001430-1"/>
    </source>
</evidence>
<organism evidence="9 10">
    <name type="scientific">Thermoproteus uzoniensis (strain 768-20)</name>
    <dbReference type="NCBI Taxonomy" id="999630"/>
    <lineage>
        <taxon>Archaea</taxon>
        <taxon>Thermoproteota</taxon>
        <taxon>Thermoprotei</taxon>
        <taxon>Thermoproteales</taxon>
        <taxon>Thermoproteaceae</taxon>
        <taxon>Thermoproteus</taxon>
    </lineage>
</organism>
<feature type="domain" description="Pseudouridine synthase I TruA alpha/beta" evidence="8">
    <location>
        <begin position="110"/>
        <end position="207"/>
    </location>
</feature>
<evidence type="ECO:0000256" key="6">
    <source>
        <dbReference type="PIRSR" id="PIRSR001430-2"/>
    </source>
</evidence>
<dbReference type="KEGG" id="tuz:TUZN_1243"/>
<evidence type="ECO:0000313" key="9">
    <source>
        <dbReference type="EMBL" id="AEA12720.1"/>
    </source>
</evidence>
<dbReference type="STRING" id="999630.TUZN_1243"/>
<dbReference type="Gene3D" id="3.30.70.580">
    <property type="entry name" value="Pseudouridine synthase I, catalytic domain, N-terminal subdomain"/>
    <property type="match status" value="1"/>
</dbReference>
<dbReference type="SUPFAM" id="SSF55120">
    <property type="entry name" value="Pseudouridine synthase"/>
    <property type="match status" value="1"/>
</dbReference>
<comment type="catalytic activity">
    <reaction evidence="4 7">
        <text>uridine(38/39/40) in tRNA = pseudouridine(38/39/40) in tRNA</text>
        <dbReference type="Rhea" id="RHEA:22376"/>
        <dbReference type="Rhea" id="RHEA-COMP:10085"/>
        <dbReference type="Rhea" id="RHEA-COMP:10087"/>
        <dbReference type="ChEBI" id="CHEBI:65314"/>
        <dbReference type="ChEBI" id="CHEBI:65315"/>
        <dbReference type="EC" id="5.4.99.12"/>
    </reaction>
</comment>
<dbReference type="Pfam" id="PF01416">
    <property type="entry name" value="PseudoU_synth_1"/>
    <property type="match status" value="1"/>
</dbReference>
<evidence type="ECO:0000256" key="3">
    <source>
        <dbReference type="ARBA" id="ARBA00023235"/>
    </source>
</evidence>